<dbReference type="EMBL" id="HACG01028372">
    <property type="protein sequence ID" value="CEK75237.1"/>
    <property type="molecule type" value="Transcribed_RNA"/>
</dbReference>
<reference evidence="1" key="1">
    <citation type="submission" date="2014-12" db="EMBL/GenBank/DDBJ databases">
        <title>Insight into the proteome of Arion vulgaris.</title>
        <authorList>
            <person name="Aradska J."/>
            <person name="Bulat T."/>
            <person name="Smidak R."/>
            <person name="Sarate P."/>
            <person name="Gangsoo J."/>
            <person name="Sialana F."/>
            <person name="Bilban M."/>
            <person name="Lubec G."/>
        </authorList>
    </citation>
    <scope>NUCLEOTIDE SEQUENCE</scope>
    <source>
        <tissue evidence="1">Skin</tissue>
    </source>
</reference>
<sequence length="65" mass="7257">MANINSHSHGSNFTAMGCHHKCQRTSLIVSCKLWKKTDIPTQTSNLDTNKMYKTFARIPTSSSVT</sequence>
<proteinExistence type="predicted"/>
<accession>A0A0B7A3L5</accession>
<gene>
    <name evidence="1" type="primary">ORF94621</name>
</gene>
<dbReference type="AlphaFoldDB" id="A0A0B7A3L5"/>
<organism evidence="1">
    <name type="scientific">Arion vulgaris</name>
    <dbReference type="NCBI Taxonomy" id="1028688"/>
    <lineage>
        <taxon>Eukaryota</taxon>
        <taxon>Metazoa</taxon>
        <taxon>Spiralia</taxon>
        <taxon>Lophotrochozoa</taxon>
        <taxon>Mollusca</taxon>
        <taxon>Gastropoda</taxon>
        <taxon>Heterobranchia</taxon>
        <taxon>Euthyneura</taxon>
        <taxon>Panpulmonata</taxon>
        <taxon>Eupulmonata</taxon>
        <taxon>Stylommatophora</taxon>
        <taxon>Helicina</taxon>
        <taxon>Arionoidea</taxon>
        <taxon>Arionidae</taxon>
        <taxon>Arion</taxon>
    </lineage>
</organism>
<protein>
    <submittedName>
        <fullName evidence="1">Uncharacterized protein</fullName>
    </submittedName>
</protein>
<evidence type="ECO:0000313" key="1">
    <source>
        <dbReference type="EMBL" id="CEK75237.1"/>
    </source>
</evidence>
<name>A0A0B7A3L5_9EUPU</name>